<dbReference type="AlphaFoldDB" id="A0AAW0FNN9"/>
<reference evidence="1 2" key="1">
    <citation type="submission" date="2022-09" db="EMBL/GenBank/DDBJ databases">
        <authorList>
            <person name="Palmer J.M."/>
        </authorList>
    </citation>
    <scope>NUCLEOTIDE SEQUENCE [LARGE SCALE GENOMIC DNA]</scope>
    <source>
        <strain evidence="1 2">DSM 7382</strain>
    </source>
</reference>
<evidence type="ECO:0000313" key="1">
    <source>
        <dbReference type="EMBL" id="KAK7680629.1"/>
    </source>
</evidence>
<keyword evidence="2" id="KW-1185">Reference proteome</keyword>
<organism evidence="1 2">
    <name type="scientific">Cerrena zonata</name>
    <dbReference type="NCBI Taxonomy" id="2478898"/>
    <lineage>
        <taxon>Eukaryota</taxon>
        <taxon>Fungi</taxon>
        <taxon>Dikarya</taxon>
        <taxon>Basidiomycota</taxon>
        <taxon>Agaricomycotina</taxon>
        <taxon>Agaricomycetes</taxon>
        <taxon>Polyporales</taxon>
        <taxon>Cerrenaceae</taxon>
        <taxon>Cerrena</taxon>
    </lineage>
</organism>
<gene>
    <name evidence="1" type="ORF">QCA50_016411</name>
</gene>
<proteinExistence type="predicted"/>
<name>A0AAW0FNN9_9APHY</name>
<dbReference type="Proteomes" id="UP001385951">
    <property type="component" value="Unassembled WGS sequence"/>
</dbReference>
<evidence type="ECO:0000313" key="2">
    <source>
        <dbReference type="Proteomes" id="UP001385951"/>
    </source>
</evidence>
<comment type="caution">
    <text evidence="1">The sequence shown here is derived from an EMBL/GenBank/DDBJ whole genome shotgun (WGS) entry which is preliminary data.</text>
</comment>
<dbReference type="EMBL" id="JASBNA010000048">
    <property type="protein sequence ID" value="KAK7680629.1"/>
    <property type="molecule type" value="Genomic_DNA"/>
</dbReference>
<protein>
    <submittedName>
        <fullName evidence="1">Uncharacterized protein</fullName>
    </submittedName>
</protein>
<accession>A0AAW0FNN9</accession>
<sequence>MYSELERLFTWARNHWPLLQRALLPVFENSERVQSSNGIPDLLHDARYIRACIYEAQRRELLARGSIVAEGSEGSNEDDGDLPELVTAEVLDSNI</sequence>